<feature type="domain" description="ABC3 transporter permease C-terminal" evidence="7">
    <location>
        <begin position="683"/>
        <end position="789"/>
    </location>
</feature>
<keyword evidence="2" id="KW-1003">Cell membrane</keyword>
<keyword evidence="10" id="KW-1185">Reference proteome</keyword>
<accession>A0A4R6WAW6</accession>
<keyword evidence="4 6" id="KW-1133">Transmembrane helix</keyword>
<evidence type="ECO:0000256" key="5">
    <source>
        <dbReference type="ARBA" id="ARBA00023136"/>
    </source>
</evidence>
<dbReference type="PANTHER" id="PTHR30572">
    <property type="entry name" value="MEMBRANE COMPONENT OF TRANSPORTER-RELATED"/>
    <property type="match status" value="1"/>
</dbReference>
<feature type="transmembrane region" description="Helical" evidence="6">
    <location>
        <begin position="282"/>
        <end position="307"/>
    </location>
</feature>
<reference evidence="9 10" key="1">
    <citation type="submission" date="2019-03" db="EMBL/GenBank/DDBJ databases">
        <title>Genomic Encyclopedia of Archaeal and Bacterial Type Strains, Phase II (KMG-II): from individual species to whole genera.</title>
        <authorList>
            <person name="Goeker M."/>
        </authorList>
    </citation>
    <scope>NUCLEOTIDE SEQUENCE [LARGE SCALE GENOMIC DNA]</scope>
    <source>
        <strain evidence="9 10">DSM 28353</strain>
    </source>
</reference>
<protein>
    <submittedName>
        <fullName evidence="9">ABC-type antimicrobial peptide transport system permease subunit</fullName>
    </submittedName>
</protein>
<organism evidence="9 10">
    <name type="scientific">Sphingobacterium yanglingense</name>
    <dbReference type="NCBI Taxonomy" id="1437280"/>
    <lineage>
        <taxon>Bacteria</taxon>
        <taxon>Pseudomonadati</taxon>
        <taxon>Bacteroidota</taxon>
        <taxon>Sphingobacteriia</taxon>
        <taxon>Sphingobacteriales</taxon>
        <taxon>Sphingobacteriaceae</taxon>
        <taxon>Sphingobacterium</taxon>
    </lineage>
</organism>
<keyword evidence="3 6" id="KW-0812">Transmembrane</keyword>
<name>A0A4R6WAW6_9SPHI</name>
<feature type="domain" description="MacB-like periplasmic core" evidence="8">
    <location>
        <begin position="432"/>
        <end position="641"/>
    </location>
</feature>
<evidence type="ECO:0000313" key="10">
    <source>
        <dbReference type="Proteomes" id="UP000295292"/>
    </source>
</evidence>
<feature type="transmembrane region" description="Helical" evidence="6">
    <location>
        <begin position="328"/>
        <end position="355"/>
    </location>
</feature>
<evidence type="ECO:0000256" key="1">
    <source>
        <dbReference type="ARBA" id="ARBA00004651"/>
    </source>
</evidence>
<feature type="transmembrane region" description="Helical" evidence="6">
    <location>
        <begin position="425"/>
        <end position="444"/>
    </location>
</feature>
<comment type="subcellular location">
    <subcellularLocation>
        <location evidence="1">Cell membrane</location>
        <topology evidence="1">Multi-pass membrane protein</topology>
    </subcellularLocation>
</comment>
<dbReference type="Pfam" id="PF02687">
    <property type="entry name" value="FtsX"/>
    <property type="match status" value="2"/>
</dbReference>
<feature type="domain" description="MacB-like periplasmic core" evidence="8">
    <location>
        <begin position="20"/>
        <end position="246"/>
    </location>
</feature>
<evidence type="ECO:0000259" key="7">
    <source>
        <dbReference type="Pfam" id="PF02687"/>
    </source>
</evidence>
<gene>
    <name evidence="9" type="ORF">CLV99_3101</name>
</gene>
<dbReference type="InterPro" id="IPR050250">
    <property type="entry name" value="Macrolide_Exporter_MacB"/>
</dbReference>
<evidence type="ECO:0000256" key="4">
    <source>
        <dbReference type="ARBA" id="ARBA00022989"/>
    </source>
</evidence>
<keyword evidence="5 6" id="KW-0472">Membrane</keyword>
<evidence type="ECO:0000313" key="9">
    <source>
        <dbReference type="EMBL" id="TDQ76508.1"/>
    </source>
</evidence>
<dbReference type="OrthoDB" id="1451596at2"/>
<dbReference type="GO" id="GO:0005886">
    <property type="term" value="C:plasma membrane"/>
    <property type="evidence" value="ECO:0007669"/>
    <property type="project" value="UniProtKB-SubCell"/>
</dbReference>
<feature type="transmembrane region" description="Helical" evidence="6">
    <location>
        <begin position="21"/>
        <end position="42"/>
    </location>
</feature>
<evidence type="ECO:0000256" key="3">
    <source>
        <dbReference type="ARBA" id="ARBA00022692"/>
    </source>
</evidence>
<dbReference type="Proteomes" id="UP000295292">
    <property type="component" value="Unassembled WGS sequence"/>
</dbReference>
<feature type="transmembrane region" description="Helical" evidence="6">
    <location>
        <begin position="375"/>
        <end position="398"/>
    </location>
</feature>
<evidence type="ECO:0000256" key="2">
    <source>
        <dbReference type="ARBA" id="ARBA00022475"/>
    </source>
</evidence>
<dbReference type="EMBL" id="SNYV01000015">
    <property type="protein sequence ID" value="TDQ76508.1"/>
    <property type="molecule type" value="Genomic_DNA"/>
</dbReference>
<proteinExistence type="predicted"/>
<comment type="caution">
    <text evidence="9">The sequence shown here is derived from an EMBL/GenBank/DDBJ whole genome shotgun (WGS) entry which is preliminary data.</text>
</comment>
<dbReference type="AlphaFoldDB" id="A0A4R6WAW6"/>
<feature type="domain" description="ABC3 transporter permease C-terminal" evidence="7">
    <location>
        <begin position="290"/>
        <end position="405"/>
    </location>
</feature>
<evidence type="ECO:0000256" key="6">
    <source>
        <dbReference type="SAM" id="Phobius"/>
    </source>
</evidence>
<feature type="transmembrane region" description="Helical" evidence="6">
    <location>
        <begin position="682"/>
        <end position="702"/>
    </location>
</feature>
<feature type="transmembrane region" description="Helical" evidence="6">
    <location>
        <begin position="765"/>
        <end position="789"/>
    </location>
</feature>
<feature type="transmembrane region" description="Helical" evidence="6">
    <location>
        <begin position="730"/>
        <end position="753"/>
    </location>
</feature>
<evidence type="ECO:0000259" key="8">
    <source>
        <dbReference type="Pfam" id="PF12704"/>
    </source>
</evidence>
<dbReference type="PANTHER" id="PTHR30572:SF18">
    <property type="entry name" value="ABC-TYPE MACROLIDE FAMILY EXPORT SYSTEM PERMEASE COMPONENT 2"/>
    <property type="match status" value="1"/>
</dbReference>
<dbReference type="InterPro" id="IPR025857">
    <property type="entry name" value="MacB_PCD"/>
</dbReference>
<dbReference type="InterPro" id="IPR003838">
    <property type="entry name" value="ABC3_permease_C"/>
</dbReference>
<dbReference type="RefSeq" id="WP_133585321.1">
    <property type="nucleotide sequence ID" value="NZ_SNYV01000015.1"/>
</dbReference>
<dbReference type="Pfam" id="PF12704">
    <property type="entry name" value="MacB_PCD"/>
    <property type="match status" value="2"/>
</dbReference>
<sequence>MLKNHLITAWRNITKRKSLTLINTLGLYAAFVFVLLIGAYIWQVFQVNSNLRHKERQYTLQSNYKEPGMGMELTTIGALPKSLKEEYPDLVANYYRIDGLTCIVSQGDVIHEEAASLGDPTLLDMYGFELYEGDTKTALLSPSSIVITEATAIRYFGNKDAIGKILQIKNFNGDSRPFTVTGVMKPTVQNSVMELMPAMRATIFLPLSSQSYFGRDMDNWDNLWIAGFIELQEGVTPSQLQQPIKDLLSRHADPKVAANLIPNIKPLDSYYLEDNNGAVKQMVIILTATACFLMLMAIINFINFTIGQSLSRLKEMGIRKVMGSSSRLLALQLLIEYVIIVTVAGILAISSYPLFKPLFDSLLDSSLPRLMALPIPFFFYFAIVVLLIGLLSGSYPAYKLAKNDPMYAVKNQLTNTDSKKSLRHVLLFVQFAVAIFVFICSLIVSKQAQTFISEKLGYNKERLLTVQVPRDWSDAGLNRIEAVREQLSKLPQIEAVSLSYGVPGAFGNGVQQIRKKGASSTTDALFITADEHFADTYQIPIAAGKFTDLGGTYNDNNIKIVINRKAAINLGYTTPEEAIGQSITSSNDRLTTTIAAVTDDFYANTMHSQSPAVVWFPVKASPQYRYLSIRLKNGEMADKIKNLEKEWKHLLPDAPFEFEFLDTAIARMYKTELQLKRASQTATVISILIVVLGIIGLTSLSVNSRLKEIGIRKVLGASQRGLVLLFGRDFYRTFLASLLVSIPLVYVVMNHWLQRFVVQTSIDLVSIFLPTVFLAVMVTILITAIIFWSTHNNISNSLRDE</sequence>
<dbReference type="GO" id="GO:0022857">
    <property type="term" value="F:transmembrane transporter activity"/>
    <property type="evidence" value="ECO:0007669"/>
    <property type="project" value="TreeGrafter"/>
</dbReference>